<evidence type="ECO:0000313" key="1">
    <source>
        <dbReference type="EMBL" id="KAJ0079081.1"/>
    </source>
</evidence>
<sequence length="128" mass="14455">MVGFNLIASLLLMMLVHVTMSCVTLPELGTFTFVPHRYPKTHIRQSMEVIQGPYDTEGSKYACTLPDKLTPGELWTPSVSKGSWTDHRTLLNKLKSRGSLTHAYLAMDKEGYLSKEAVRHCFKPKLDN</sequence>
<reference evidence="2" key="1">
    <citation type="journal article" date="2023" name="G3 (Bethesda)">
        <title>Genome assembly and association tests identify interacting loci associated with vigor, precocity, and sex in interspecific pistachio rootstocks.</title>
        <authorList>
            <person name="Palmer W."/>
            <person name="Jacygrad E."/>
            <person name="Sagayaradj S."/>
            <person name="Cavanaugh K."/>
            <person name="Han R."/>
            <person name="Bertier L."/>
            <person name="Beede B."/>
            <person name="Kafkas S."/>
            <person name="Golino D."/>
            <person name="Preece J."/>
            <person name="Michelmore R."/>
        </authorList>
    </citation>
    <scope>NUCLEOTIDE SEQUENCE [LARGE SCALE GENOMIC DNA]</scope>
</reference>
<dbReference type="Proteomes" id="UP001164250">
    <property type="component" value="Chromosome 13"/>
</dbReference>
<gene>
    <name evidence="1" type="ORF">Patl1_23138</name>
</gene>
<dbReference type="EMBL" id="CM047909">
    <property type="protein sequence ID" value="KAJ0079081.1"/>
    <property type="molecule type" value="Genomic_DNA"/>
</dbReference>
<protein>
    <submittedName>
        <fullName evidence="1">Uncharacterized protein</fullName>
    </submittedName>
</protein>
<accession>A0ACC0ZZN8</accession>
<organism evidence="1 2">
    <name type="scientific">Pistacia atlantica</name>
    <dbReference type="NCBI Taxonomy" id="434234"/>
    <lineage>
        <taxon>Eukaryota</taxon>
        <taxon>Viridiplantae</taxon>
        <taxon>Streptophyta</taxon>
        <taxon>Embryophyta</taxon>
        <taxon>Tracheophyta</taxon>
        <taxon>Spermatophyta</taxon>
        <taxon>Magnoliopsida</taxon>
        <taxon>eudicotyledons</taxon>
        <taxon>Gunneridae</taxon>
        <taxon>Pentapetalae</taxon>
        <taxon>rosids</taxon>
        <taxon>malvids</taxon>
        <taxon>Sapindales</taxon>
        <taxon>Anacardiaceae</taxon>
        <taxon>Pistacia</taxon>
    </lineage>
</organism>
<comment type="caution">
    <text evidence="1">The sequence shown here is derived from an EMBL/GenBank/DDBJ whole genome shotgun (WGS) entry which is preliminary data.</text>
</comment>
<evidence type="ECO:0000313" key="2">
    <source>
        <dbReference type="Proteomes" id="UP001164250"/>
    </source>
</evidence>
<keyword evidence="2" id="KW-1185">Reference proteome</keyword>
<name>A0ACC0ZZN8_9ROSI</name>
<proteinExistence type="predicted"/>